<name>A0A9D2EFB4_9MICO</name>
<evidence type="ECO:0000313" key="3">
    <source>
        <dbReference type="Proteomes" id="UP000824037"/>
    </source>
</evidence>
<dbReference type="Gene3D" id="3.40.50.620">
    <property type="entry name" value="HUPs"/>
    <property type="match status" value="1"/>
</dbReference>
<proteinExistence type="predicted"/>
<reference evidence="2" key="1">
    <citation type="journal article" date="2021" name="PeerJ">
        <title>Extensive microbial diversity within the chicken gut microbiome revealed by metagenomics and culture.</title>
        <authorList>
            <person name="Gilroy R."/>
            <person name="Ravi A."/>
            <person name="Getino M."/>
            <person name="Pursley I."/>
            <person name="Horton D.L."/>
            <person name="Alikhan N.F."/>
            <person name="Baker D."/>
            <person name="Gharbi K."/>
            <person name="Hall N."/>
            <person name="Watson M."/>
            <person name="Adriaenssens E.M."/>
            <person name="Foster-Nyarko E."/>
            <person name="Jarju S."/>
            <person name="Secka A."/>
            <person name="Antonio M."/>
            <person name="Oren A."/>
            <person name="Chaudhuri R.R."/>
            <person name="La Ragione R."/>
            <person name="Hildebrand F."/>
            <person name="Pallen M.J."/>
        </authorList>
    </citation>
    <scope>NUCLEOTIDE SEQUENCE</scope>
    <source>
        <strain evidence="2">ChiGjej4B4-7305</strain>
    </source>
</reference>
<evidence type="ECO:0000313" key="2">
    <source>
        <dbReference type="EMBL" id="HIZ36340.1"/>
    </source>
</evidence>
<evidence type="ECO:0000259" key="1">
    <source>
        <dbReference type="Pfam" id="PF00582"/>
    </source>
</evidence>
<dbReference type="Pfam" id="PF00582">
    <property type="entry name" value="Usp"/>
    <property type="match status" value="1"/>
</dbReference>
<sequence length="168" mass="18169">MTITRDHPWVGEPQENPLVVGIEADQDPRVLDRARELAEKLDTGMLCVWVDPGHVVAAAEMAGAGTVPVAPDRAEADTTEVESTLIEHVHRQLTGRAVSWRFVYTAGEVARGLSRVAREYQAPMMVVGSRRPGFAGWMNELIGGSVGGHLAHTQDIPVLVVPLPARHG</sequence>
<accession>A0A9D2EFB4</accession>
<dbReference type="SUPFAM" id="SSF52402">
    <property type="entry name" value="Adenine nucleotide alpha hydrolases-like"/>
    <property type="match status" value="1"/>
</dbReference>
<feature type="domain" description="UspA" evidence="1">
    <location>
        <begin position="18"/>
        <end position="162"/>
    </location>
</feature>
<organism evidence="2 3">
    <name type="scientific">Candidatus Ruania gallistercoris</name>
    <dbReference type="NCBI Taxonomy" id="2838746"/>
    <lineage>
        <taxon>Bacteria</taxon>
        <taxon>Bacillati</taxon>
        <taxon>Actinomycetota</taxon>
        <taxon>Actinomycetes</taxon>
        <taxon>Micrococcales</taxon>
        <taxon>Ruaniaceae</taxon>
        <taxon>Ruania</taxon>
    </lineage>
</organism>
<dbReference type="InterPro" id="IPR006016">
    <property type="entry name" value="UspA"/>
</dbReference>
<dbReference type="EMBL" id="DXBY01000192">
    <property type="protein sequence ID" value="HIZ36340.1"/>
    <property type="molecule type" value="Genomic_DNA"/>
</dbReference>
<dbReference type="Proteomes" id="UP000824037">
    <property type="component" value="Unassembled WGS sequence"/>
</dbReference>
<protein>
    <submittedName>
        <fullName evidence="2">Universal stress protein</fullName>
    </submittedName>
</protein>
<gene>
    <name evidence="2" type="ORF">H9815_11225</name>
</gene>
<dbReference type="AlphaFoldDB" id="A0A9D2EFB4"/>
<comment type="caution">
    <text evidence="2">The sequence shown here is derived from an EMBL/GenBank/DDBJ whole genome shotgun (WGS) entry which is preliminary data.</text>
</comment>
<reference evidence="2" key="2">
    <citation type="submission" date="2021-04" db="EMBL/GenBank/DDBJ databases">
        <authorList>
            <person name="Gilroy R."/>
        </authorList>
    </citation>
    <scope>NUCLEOTIDE SEQUENCE</scope>
    <source>
        <strain evidence="2">ChiGjej4B4-7305</strain>
    </source>
</reference>
<dbReference type="InterPro" id="IPR014729">
    <property type="entry name" value="Rossmann-like_a/b/a_fold"/>
</dbReference>
<dbReference type="CDD" id="cd00293">
    <property type="entry name" value="USP-like"/>
    <property type="match status" value="1"/>
</dbReference>